<reference evidence="1" key="2">
    <citation type="submission" date="2022-08" db="EMBL/GenBank/DDBJ databases">
        <authorList>
            <person name="Dong C."/>
        </authorList>
    </citation>
    <scope>NUCLEOTIDE SEQUENCE</scope>
    <source>
        <strain evidence="1">59MF3M-4</strain>
    </source>
</reference>
<keyword evidence="2" id="KW-1185">Reference proteome</keyword>
<reference evidence="1" key="1">
    <citation type="journal article" date="2022" name="Front. Microbiol.">
        <title>Genome-based taxonomic rearrangement of Oceanobacter-related bacteria including the description of Thalassolituus hydrocarbonoclasticus sp. nov. and Thalassolituus pacificus sp. nov. and emended description of the genus Thalassolituus.</title>
        <authorList>
            <person name="Dong C."/>
            <person name="Wei L."/>
            <person name="Wang J."/>
            <person name="Lai Q."/>
            <person name="Huang Z."/>
            <person name="Shao Z."/>
        </authorList>
    </citation>
    <scope>NUCLEOTIDE SEQUENCE</scope>
    <source>
        <strain evidence="1">59MF3M-4</strain>
    </source>
</reference>
<dbReference type="Proteomes" id="UP001147830">
    <property type="component" value="Unassembled WGS sequence"/>
</dbReference>
<name>A0A9X2WCW2_9GAMM</name>
<evidence type="ECO:0000313" key="2">
    <source>
        <dbReference type="Proteomes" id="UP001147830"/>
    </source>
</evidence>
<dbReference type="AlphaFoldDB" id="A0A9X2WCW2"/>
<protein>
    <submittedName>
        <fullName evidence="1">Uncharacterized protein</fullName>
    </submittedName>
</protein>
<comment type="caution">
    <text evidence="1">The sequence shown here is derived from an EMBL/GenBank/DDBJ whole genome shotgun (WGS) entry which is preliminary data.</text>
</comment>
<proteinExistence type="predicted"/>
<dbReference type="EMBL" id="JAOANI010000012">
    <property type="protein sequence ID" value="MCT7358071.1"/>
    <property type="molecule type" value="Genomic_DNA"/>
</dbReference>
<organism evidence="1 2">
    <name type="scientific">Thalassolituus pacificus</name>
    <dbReference type="NCBI Taxonomy" id="2975440"/>
    <lineage>
        <taxon>Bacteria</taxon>
        <taxon>Pseudomonadati</taxon>
        <taxon>Pseudomonadota</taxon>
        <taxon>Gammaproteobacteria</taxon>
        <taxon>Oceanospirillales</taxon>
        <taxon>Oceanospirillaceae</taxon>
        <taxon>Thalassolituus</taxon>
    </lineage>
</organism>
<accession>A0A9X2WCW2</accession>
<dbReference type="RefSeq" id="WP_260974994.1">
    <property type="nucleotide sequence ID" value="NZ_JAOANI010000012.1"/>
</dbReference>
<sequence>MLNTRIQHGEFVITTNGNILVARLSGSWNEEAARAFDKALREHAAELSSSPWGHMVLLDEWQLGVPEMGPIIEVLVHWCIEHGLRRAAHVYTPSLLKKLQLEDMVTESEQDFHRRAFADTDAALRWLKEEGFELATALDPLLRADDVQGTL</sequence>
<gene>
    <name evidence="1" type="ORF">NYR02_03425</name>
</gene>
<evidence type="ECO:0000313" key="1">
    <source>
        <dbReference type="EMBL" id="MCT7358071.1"/>
    </source>
</evidence>